<protein>
    <submittedName>
        <fullName evidence="1">Uncharacterized protein</fullName>
    </submittedName>
</protein>
<name>A0ACC1ACV0_9ROSI</name>
<sequence length="270" mass="31023">MPLGEHASNFNLEKAICNHGLFMMAPNCWNPSTKSFQRPLRLTNATDSVNVSVSHPTGQDFLVIHVYDVEILSSEDRQTIMNQIVRMLRISNKDESDLREFHAIHAEAKHQGFGRLFRSPSLFEDIIKSILLCNTTANYILQFARKVENGKINLHKYEEEGASCELLYKLLKDNKGFGPFVCANILFCIGFYEKVPTDSETIRHLKEVHSRESCDAKTVHKDVKEIYDKYAPFQCLAFWMELLESYEKKCGKLSELDNSQYHIVPGNIKL</sequence>
<reference evidence="2" key="1">
    <citation type="journal article" date="2023" name="G3 (Bethesda)">
        <title>Genome assembly and association tests identify interacting loci associated with vigor, precocity, and sex in interspecific pistachio rootstocks.</title>
        <authorList>
            <person name="Palmer W."/>
            <person name="Jacygrad E."/>
            <person name="Sagayaradj S."/>
            <person name="Cavanaugh K."/>
            <person name="Han R."/>
            <person name="Bertier L."/>
            <person name="Beede B."/>
            <person name="Kafkas S."/>
            <person name="Golino D."/>
            <person name="Preece J."/>
            <person name="Michelmore R."/>
        </authorList>
    </citation>
    <scope>NUCLEOTIDE SEQUENCE [LARGE SCALE GENOMIC DNA]</scope>
</reference>
<keyword evidence="2" id="KW-1185">Reference proteome</keyword>
<evidence type="ECO:0000313" key="1">
    <source>
        <dbReference type="EMBL" id="KAJ0084246.1"/>
    </source>
</evidence>
<dbReference type="EMBL" id="CM047907">
    <property type="protein sequence ID" value="KAJ0084246.1"/>
    <property type="molecule type" value="Genomic_DNA"/>
</dbReference>
<organism evidence="1 2">
    <name type="scientific">Pistacia atlantica</name>
    <dbReference type="NCBI Taxonomy" id="434234"/>
    <lineage>
        <taxon>Eukaryota</taxon>
        <taxon>Viridiplantae</taxon>
        <taxon>Streptophyta</taxon>
        <taxon>Embryophyta</taxon>
        <taxon>Tracheophyta</taxon>
        <taxon>Spermatophyta</taxon>
        <taxon>Magnoliopsida</taxon>
        <taxon>eudicotyledons</taxon>
        <taxon>Gunneridae</taxon>
        <taxon>Pentapetalae</taxon>
        <taxon>rosids</taxon>
        <taxon>malvids</taxon>
        <taxon>Sapindales</taxon>
        <taxon>Anacardiaceae</taxon>
        <taxon>Pistacia</taxon>
    </lineage>
</organism>
<proteinExistence type="predicted"/>
<comment type="caution">
    <text evidence="1">The sequence shown here is derived from an EMBL/GenBank/DDBJ whole genome shotgun (WGS) entry which is preliminary data.</text>
</comment>
<gene>
    <name evidence="1" type="ORF">Patl1_29425</name>
</gene>
<dbReference type="Proteomes" id="UP001164250">
    <property type="component" value="Chromosome 11"/>
</dbReference>
<accession>A0ACC1ACV0</accession>
<evidence type="ECO:0000313" key="2">
    <source>
        <dbReference type="Proteomes" id="UP001164250"/>
    </source>
</evidence>